<comment type="caution">
    <text evidence="2">The sequence shown here is derived from an EMBL/GenBank/DDBJ whole genome shotgun (WGS) entry which is preliminary data.</text>
</comment>
<dbReference type="InterPro" id="IPR008949">
    <property type="entry name" value="Isoprenoid_synthase_dom_sf"/>
</dbReference>
<keyword evidence="1" id="KW-0808">Transferase</keyword>
<dbReference type="GO" id="GO:0004659">
    <property type="term" value="F:prenyltransferase activity"/>
    <property type="evidence" value="ECO:0007669"/>
    <property type="project" value="InterPro"/>
</dbReference>
<dbReference type="Pfam" id="PF00348">
    <property type="entry name" value="polyprenyl_synt"/>
    <property type="match status" value="1"/>
</dbReference>
<comment type="similarity">
    <text evidence="1">Belongs to the FPP/GGPP synthase family.</text>
</comment>
<accession>A0A1F4V3Q0</accession>
<protein>
    <recommendedName>
        <fullName evidence="4">Terpene synthase metal-binding domain-containing protein</fullName>
    </recommendedName>
</protein>
<sequence length="344" mass="39207">MLELLGKQIEDRIKYPAVKDVYLEWEKRGLLEESLSFLGTLPENDAEVVAHSLVAHVHREKSLFMDLVGDNLGIEEDVRKPVAVSSDILWALSLMIDDIEDQDSVRGNLPSCWAKYGKGETIGAAFSTLGSLTRYLADRSQNKHIRSACMHYVALGLRSITEHKYMDLDTPIGVIVSNYENRCDFHATLQIAVFHDLILKGRYPDLRDKTIAGFRCINRAGQLINDLKDIAQGDIYERGFSDIRNGVPTVPLIYLYRNLNTWQTRAFLNMFGKGYVNTEERQLLNSMVSDSKVIERTMARIGDEYEKGLEFLSVVIDDPSLLWFERWVGYKKSSFLVQLSSIDK</sequence>
<organism evidence="2 3">
    <name type="scientific">candidate division WWE3 bacterium RIFCSPLOWO2_01_FULL_39_13</name>
    <dbReference type="NCBI Taxonomy" id="1802624"/>
    <lineage>
        <taxon>Bacteria</taxon>
        <taxon>Katanobacteria</taxon>
    </lineage>
</organism>
<evidence type="ECO:0000313" key="3">
    <source>
        <dbReference type="Proteomes" id="UP000178771"/>
    </source>
</evidence>
<dbReference type="AlphaFoldDB" id="A0A1F4V3Q0"/>
<proteinExistence type="inferred from homology"/>
<dbReference type="EMBL" id="MEVH01000014">
    <property type="protein sequence ID" value="OGC51778.1"/>
    <property type="molecule type" value="Genomic_DNA"/>
</dbReference>
<evidence type="ECO:0000313" key="2">
    <source>
        <dbReference type="EMBL" id="OGC51778.1"/>
    </source>
</evidence>
<dbReference type="InterPro" id="IPR000092">
    <property type="entry name" value="Polyprenyl_synt"/>
</dbReference>
<dbReference type="Gene3D" id="1.10.600.10">
    <property type="entry name" value="Farnesyl Diphosphate Synthase"/>
    <property type="match status" value="1"/>
</dbReference>
<reference evidence="2 3" key="1">
    <citation type="journal article" date="2016" name="Nat. Commun.">
        <title>Thousands of microbial genomes shed light on interconnected biogeochemical processes in an aquifer system.</title>
        <authorList>
            <person name="Anantharaman K."/>
            <person name="Brown C.T."/>
            <person name="Hug L.A."/>
            <person name="Sharon I."/>
            <person name="Castelle C.J."/>
            <person name="Probst A.J."/>
            <person name="Thomas B.C."/>
            <person name="Singh A."/>
            <person name="Wilkins M.J."/>
            <person name="Karaoz U."/>
            <person name="Brodie E.L."/>
            <person name="Williams K.H."/>
            <person name="Hubbard S.S."/>
            <person name="Banfield J.F."/>
        </authorList>
    </citation>
    <scope>NUCLEOTIDE SEQUENCE [LARGE SCALE GENOMIC DNA]</scope>
</reference>
<dbReference type="STRING" id="1802624.A2982_00665"/>
<dbReference type="CDD" id="cd00867">
    <property type="entry name" value="Trans_IPPS"/>
    <property type="match status" value="1"/>
</dbReference>
<name>A0A1F4V3Q0_UNCKA</name>
<dbReference type="Proteomes" id="UP000178771">
    <property type="component" value="Unassembled WGS sequence"/>
</dbReference>
<evidence type="ECO:0000256" key="1">
    <source>
        <dbReference type="RuleBase" id="RU004466"/>
    </source>
</evidence>
<evidence type="ECO:0008006" key="4">
    <source>
        <dbReference type="Google" id="ProtNLM"/>
    </source>
</evidence>
<gene>
    <name evidence="2" type="ORF">A2982_00665</name>
</gene>
<dbReference type="GO" id="GO:0008299">
    <property type="term" value="P:isoprenoid biosynthetic process"/>
    <property type="evidence" value="ECO:0007669"/>
    <property type="project" value="InterPro"/>
</dbReference>
<dbReference type="SUPFAM" id="SSF48576">
    <property type="entry name" value="Terpenoid synthases"/>
    <property type="match status" value="1"/>
</dbReference>